<evidence type="ECO:0000256" key="2">
    <source>
        <dbReference type="ARBA" id="ARBA00023043"/>
    </source>
</evidence>
<dbReference type="InterPro" id="IPR036770">
    <property type="entry name" value="Ankyrin_rpt-contain_sf"/>
</dbReference>
<dbReference type="Pfam" id="PF12796">
    <property type="entry name" value="Ank_2"/>
    <property type="match status" value="1"/>
</dbReference>
<proteinExistence type="predicted"/>
<feature type="repeat" description="ANK" evidence="3">
    <location>
        <begin position="55"/>
        <end position="87"/>
    </location>
</feature>
<name>S4RHK6_PETMA</name>
<organism evidence="4">
    <name type="scientific">Petromyzon marinus</name>
    <name type="common">Sea lamprey</name>
    <dbReference type="NCBI Taxonomy" id="7757"/>
    <lineage>
        <taxon>Eukaryota</taxon>
        <taxon>Metazoa</taxon>
        <taxon>Chordata</taxon>
        <taxon>Craniata</taxon>
        <taxon>Vertebrata</taxon>
        <taxon>Cyclostomata</taxon>
        <taxon>Hyperoartia</taxon>
        <taxon>Petromyzontiformes</taxon>
        <taxon>Petromyzontidae</taxon>
        <taxon>Petromyzon</taxon>
    </lineage>
</organism>
<reference evidence="4" key="2">
    <citation type="submission" date="2025-09" db="UniProtKB">
        <authorList>
            <consortium name="Ensembl"/>
        </authorList>
    </citation>
    <scope>IDENTIFICATION</scope>
</reference>
<keyword evidence="1" id="KW-0677">Repeat</keyword>
<dbReference type="HOGENOM" id="CLU_000134_18_9_1"/>
<dbReference type="PROSITE" id="PS50088">
    <property type="entry name" value="ANK_REPEAT"/>
    <property type="match status" value="2"/>
</dbReference>
<reference evidence="4" key="1">
    <citation type="submission" date="2025-08" db="UniProtKB">
        <authorList>
            <consortium name="Ensembl"/>
        </authorList>
    </citation>
    <scope>IDENTIFICATION</scope>
</reference>
<dbReference type="GeneTree" id="ENSGT00940000156564"/>
<accession>S4RHK6</accession>
<dbReference type="Gene3D" id="1.25.40.20">
    <property type="entry name" value="Ankyrin repeat-containing domain"/>
    <property type="match status" value="1"/>
</dbReference>
<dbReference type="InterPro" id="IPR050776">
    <property type="entry name" value="Ank_Repeat/CDKN_Inhibitor"/>
</dbReference>
<protein>
    <submittedName>
        <fullName evidence="4">Uncharacterized protein</fullName>
    </submittedName>
</protein>
<feature type="repeat" description="ANK" evidence="3">
    <location>
        <begin position="22"/>
        <end position="54"/>
    </location>
</feature>
<dbReference type="SMART" id="SM00248">
    <property type="entry name" value="ANK"/>
    <property type="match status" value="2"/>
</dbReference>
<dbReference type="PROSITE" id="PS50297">
    <property type="entry name" value="ANK_REP_REGION"/>
    <property type="match status" value="2"/>
</dbReference>
<dbReference type="Ensembl" id="ENSPMAT00000004707.1">
    <property type="protein sequence ID" value="ENSPMAP00000004688.1"/>
    <property type="gene ID" value="ENSPMAG00000004287.1"/>
</dbReference>
<dbReference type="InterPro" id="IPR002110">
    <property type="entry name" value="Ankyrin_rpt"/>
</dbReference>
<dbReference type="STRING" id="7757.ENSPMAP00000004688"/>
<dbReference type="AlphaFoldDB" id="S4RHK6"/>
<dbReference type="SUPFAM" id="SSF48403">
    <property type="entry name" value="Ankyrin repeat"/>
    <property type="match status" value="1"/>
</dbReference>
<dbReference type="PANTHER" id="PTHR24201:SF17">
    <property type="entry name" value="ANKYRIN REPEAT DOMAIN-CONTAINING PROTEIN 10-LIKE ISOFORM X1"/>
    <property type="match status" value="1"/>
</dbReference>
<evidence type="ECO:0000313" key="4">
    <source>
        <dbReference type="Ensembl" id="ENSPMAP00000004688.1"/>
    </source>
</evidence>
<evidence type="ECO:0000256" key="3">
    <source>
        <dbReference type="PROSITE-ProRule" id="PRU00023"/>
    </source>
</evidence>
<dbReference type="PANTHER" id="PTHR24201">
    <property type="entry name" value="ANK_REP_REGION DOMAIN-CONTAINING PROTEIN"/>
    <property type="match status" value="1"/>
</dbReference>
<dbReference type="OMA" id="GAYINWH"/>
<sequence length="121" mass="12742">QLDCLSTLVQAGASVTTVTSRYAQTPAHIAAFGGHQHCLLWLLRVGANVNQQDYLGETPLHKAARSGSEECVHLLVACGAQVEVPNHSGITPLELAISQGFSRPAAFLANELARRRGDAGG</sequence>
<keyword evidence="2 3" id="KW-0040">ANK repeat</keyword>
<evidence type="ECO:0000256" key="1">
    <source>
        <dbReference type="ARBA" id="ARBA00022737"/>
    </source>
</evidence>